<organism evidence="2">
    <name type="scientific">Leptolyngbya sp. NK1-12</name>
    <dbReference type="NCBI Taxonomy" id="2547451"/>
    <lineage>
        <taxon>Bacteria</taxon>
        <taxon>Bacillati</taxon>
        <taxon>Cyanobacteriota</taxon>
        <taxon>Cyanophyceae</taxon>
        <taxon>Leptolyngbyales</taxon>
        <taxon>Leptolyngbyaceae</taxon>
        <taxon>Leptolyngbya group</taxon>
        <taxon>Leptolyngbya</taxon>
    </lineage>
</organism>
<evidence type="ECO:0000313" key="2">
    <source>
        <dbReference type="EMBL" id="WNZ26201.1"/>
    </source>
</evidence>
<dbReference type="RefSeq" id="WP_316432433.1">
    <property type="nucleotide sequence ID" value="NZ_CP053586.1"/>
</dbReference>
<dbReference type="EMBL" id="CP053586">
    <property type="protein sequence ID" value="WNZ26201.1"/>
    <property type="molecule type" value="Genomic_DNA"/>
</dbReference>
<evidence type="ECO:0000256" key="1">
    <source>
        <dbReference type="SAM" id="MobiDB-lite"/>
    </source>
</evidence>
<accession>A0AA96WPL6</accession>
<reference evidence="2" key="1">
    <citation type="submission" date="2020-05" db="EMBL/GenBank/DDBJ databases">
        <authorList>
            <person name="Zhu T."/>
            <person name="Keshari N."/>
            <person name="Lu X."/>
        </authorList>
    </citation>
    <scope>NUCLEOTIDE SEQUENCE</scope>
    <source>
        <strain evidence="2">NK1-12</strain>
    </source>
</reference>
<feature type="region of interest" description="Disordered" evidence="1">
    <location>
        <begin position="28"/>
        <end position="47"/>
    </location>
</feature>
<dbReference type="AlphaFoldDB" id="A0AA96WPL6"/>
<protein>
    <submittedName>
        <fullName evidence="2">Uncharacterized protein</fullName>
    </submittedName>
</protein>
<sequence>MRNQELFSRYQRNINRELHEAIDRLEAIQDRKNQGSMGSFSQNGLKH</sequence>
<feature type="compositionally biased region" description="Polar residues" evidence="1">
    <location>
        <begin position="34"/>
        <end position="47"/>
    </location>
</feature>
<gene>
    <name evidence="2" type="ORF">HJG54_27540</name>
</gene>
<proteinExistence type="predicted"/>
<name>A0AA96WPL6_9CYAN</name>